<name>A0AA38GEH4_TAXCH</name>
<evidence type="ECO:0000259" key="1">
    <source>
        <dbReference type="Pfam" id="PF07727"/>
    </source>
</evidence>
<dbReference type="InterPro" id="IPR013103">
    <property type="entry name" value="RVT_2"/>
</dbReference>
<dbReference type="PANTHER" id="PTHR11439:SF483">
    <property type="entry name" value="PEPTIDE SYNTHASE GLIP-LIKE, PUTATIVE (AFU_ORTHOLOGUE AFUA_3G12920)-RELATED"/>
    <property type="match status" value="1"/>
</dbReference>
<dbReference type="PANTHER" id="PTHR11439">
    <property type="entry name" value="GAG-POL-RELATED RETROTRANSPOSON"/>
    <property type="match status" value="1"/>
</dbReference>
<dbReference type="Pfam" id="PF07727">
    <property type="entry name" value="RVT_2"/>
    <property type="match status" value="1"/>
</dbReference>
<sequence length="118" mass="13655">DLVITGSSEDQVDIVKNDLKRTFDMTDLGLLHYCLGLEIWQKEHHIFVSQKKYAKTLLEKYRMSDCKPISTPMEKGLQLSRFQDSPQVDATLYRQLIGGLIYLTYTRPDLCYAVSYLS</sequence>
<feature type="non-terminal residue" evidence="2">
    <location>
        <position position="118"/>
    </location>
</feature>
<evidence type="ECO:0000313" key="3">
    <source>
        <dbReference type="Proteomes" id="UP000824469"/>
    </source>
</evidence>
<dbReference type="AlphaFoldDB" id="A0AA38GEH4"/>
<feature type="non-terminal residue" evidence="2">
    <location>
        <position position="1"/>
    </location>
</feature>
<keyword evidence="3" id="KW-1185">Reference proteome</keyword>
<evidence type="ECO:0000313" key="2">
    <source>
        <dbReference type="EMBL" id="KAH9321496.1"/>
    </source>
</evidence>
<reference evidence="2 3" key="1">
    <citation type="journal article" date="2021" name="Nat. Plants">
        <title>The Taxus genome provides insights into paclitaxel biosynthesis.</title>
        <authorList>
            <person name="Xiong X."/>
            <person name="Gou J."/>
            <person name="Liao Q."/>
            <person name="Li Y."/>
            <person name="Zhou Q."/>
            <person name="Bi G."/>
            <person name="Li C."/>
            <person name="Du R."/>
            <person name="Wang X."/>
            <person name="Sun T."/>
            <person name="Guo L."/>
            <person name="Liang H."/>
            <person name="Lu P."/>
            <person name="Wu Y."/>
            <person name="Zhang Z."/>
            <person name="Ro D.K."/>
            <person name="Shang Y."/>
            <person name="Huang S."/>
            <person name="Yan J."/>
        </authorList>
    </citation>
    <scope>NUCLEOTIDE SEQUENCE [LARGE SCALE GENOMIC DNA]</scope>
    <source>
        <strain evidence="2">Ta-2019</strain>
    </source>
</reference>
<organism evidence="2 3">
    <name type="scientific">Taxus chinensis</name>
    <name type="common">Chinese yew</name>
    <name type="synonym">Taxus wallichiana var. chinensis</name>
    <dbReference type="NCBI Taxonomy" id="29808"/>
    <lineage>
        <taxon>Eukaryota</taxon>
        <taxon>Viridiplantae</taxon>
        <taxon>Streptophyta</taxon>
        <taxon>Embryophyta</taxon>
        <taxon>Tracheophyta</taxon>
        <taxon>Spermatophyta</taxon>
        <taxon>Pinopsida</taxon>
        <taxon>Pinidae</taxon>
        <taxon>Conifers II</taxon>
        <taxon>Cupressales</taxon>
        <taxon>Taxaceae</taxon>
        <taxon>Taxus</taxon>
    </lineage>
</organism>
<proteinExistence type="predicted"/>
<gene>
    <name evidence="2" type="ORF">KI387_016135</name>
</gene>
<accession>A0AA38GEH4</accession>
<dbReference type="Proteomes" id="UP000824469">
    <property type="component" value="Unassembled WGS sequence"/>
</dbReference>
<dbReference type="OMA" id="RRNMEHE"/>
<comment type="caution">
    <text evidence="2">The sequence shown here is derived from an EMBL/GenBank/DDBJ whole genome shotgun (WGS) entry which is preliminary data.</text>
</comment>
<feature type="domain" description="Reverse transcriptase Ty1/copia-type" evidence="1">
    <location>
        <begin position="1"/>
        <end position="75"/>
    </location>
</feature>
<dbReference type="EMBL" id="JAHRHJ020000003">
    <property type="protein sequence ID" value="KAH9321496.1"/>
    <property type="molecule type" value="Genomic_DNA"/>
</dbReference>
<protein>
    <recommendedName>
        <fullName evidence="1">Reverse transcriptase Ty1/copia-type domain-containing protein</fullName>
    </recommendedName>
</protein>